<proteinExistence type="predicted"/>
<dbReference type="Proteomes" id="UP000238534">
    <property type="component" value="Unassembled WGS sequence"/>
</dbReference>
<evidence type="ECO:0000256" key="1">
    <source>
        <dbReference type="ARBA" id="ARBA00022801"/>
    </source>
</evidence>
<evidence type="ECO:0000313" key="5">
    <source>
        <dbReference type="Proteomes" id="UP000238325"/>
    </source>
</evidence>
<dbReference type="EMBL" id="PCPP01000001">
    <property type="protein sequence ID" value="PRB86148.1"/>
    <property type="molecule type" value="Genomic_DNA"/>
</dbReference>
<evidence type="ECO:0000313" key="6">
    <source>
        <dbReference type="Proteomes" id="UP000238534"/>
    </source>
</evidence>
<dbReference type="PANTHER" id="PTHR31988:SF19">
    <property type="entry name" value="9-O-ACETYL-N-ACETYLNEURAMINIC ACID DEACETYLASE-RELATED"/>
    <property type="match status" value="1"/>
</dbReference>
<dbReference type="EMBL" id="PCPH01000001">
    <property type="protein sequence ID" value="PRB91901.1"/>
    <property type="molecule type" value="Genomic_DNA"/>
</dbReference>
<dbReference type="Proteomes" id="UP000238325">
    <property type="component" value="Unassembled WGS sequence"/>
</dbReference>
<dbReference type="AlphaFoldDB" id="A0A2S9D053"/>
<dbReference type="SUPFAM" id="SSF52266">
    <property type="entry name" value="SGNH hydrolase"/>
    <property type="match status" value="1"/>
</dbReference>
<dbReference type="OrthoDB" id="9795554at2"/>
<dbReference type="PANTHER" id="PTHR31988">
    <property type="entry name" value="ESTERASE, PUTATIVE (DUF303)-RELATED"/>
    <property type="match status" value="1"/>
</dbReference>
<comment type="caution">
    <text evidence="3">The sequence shown here is derived from an EMBL/GenBank/DDBJ whole genome shotgun (WGS) entry which is preliminary data.</text>
</comment>
<dbReference type="InterPro" id="IPR052940">
    <property type="entry name" value="Carb_Esterase_6"/>
</dbReference>
<evidence type="ECO:0000259" key="2">
    <source>
        <dbReference type="Pfam" id="PF03629"/>
    </source>
</evidence>
<dbReference type="InterPro" id="IPR036514">
    <property type="entry name" value="SGNH_hydro_sf"/>
</dbReference>
<dbReference type="Gene3D" id="3.40.50.1110">
    <property type="entry name" value="SGNH hydrolase"/>
    <property type="match status" value="1"/>
</dbReference>
<dbReference type="InterPro" id="IPR005181">
    <property type="entry name" value="SASA"/>
</dbReference>
<keyword evidence="1" id="KW-0378">Hydrolase</keyword>
<sequence length="282" mass="31923">MIHSFLMIGQSNMAGRGYAKEVPPIFDEHIKMLRNGLWQIMSEPINYDRPSSGVGLAASFAAAWRLDNTQNEIGLIPCADGGTSLDDWAVDGALFENAISQARLAQRTSEIKGILWHQGESDCSPEKAEKYQEKFSKIIETLRKELNSPKIPLIIGGLGDYLSHGIFGPYFIHYPLVNQQLEQFAQTHENCYFATAKDLTANPDGVHFNAHSQRLLGIRYYHAYRDLKNIFNPLPDEDGILENIYKRSYTKTEKIKLLEHEFAVGNIESKDYLNELKAISQE</sequence>
<dbReference type="RefSeq" id="WP_105680882.1">
    <property type="nucleotide sequence ID" value="NZ_JBBGZD010000001.1"/>
</dbReference>
<organism evidence="3 6">
    <name type="scientific">Chryseobacterium culicis</name>
    <dbReference type="NCBI Taxonomy" id="680127"/>
    <lineage>
        <taxon>Bacteria</taxon>
        <taxon>Pseudomonadati</taxon>
        <taxon>Bacteroidota</taxon>
        <taxon>Flavobacteriia</taxon>
        <taxon>Flavobacteriales</taxon>
        <taxon>Weeksellaceae</taxon>
        <taxon>Chryseobacterium group</taxon>
        <taxon>Chryseobacterium</taxon>
    </lineage>
</organism>
<protein>
    <submittedName>
        <fullName evidence="3">Acetylxylan esterase</fullName>
    </submittedName>
</protein>
<dbReference type="GO" id="GO:0016788">
    <property type="term" value="F:hydrolase activity, acting on ester bonds"/>
    <property type="evidence" value="ECO:0007669"/>
    <property type="project" value="UniProtKB-ARBA"/>
</dbReference>
<reference evidence="5 6" key="1">
    <citation type="submission" date="2017-09" db="EMBL/GenBank/DDBJ databases">
        <title>Genomic, metabolic, and phenotypic characteristics of bacterial isolates from the natural microbiome of the model nematode Caenorhabditis elegans.</title>
        <authorList>
            <person name="Zimmermann J."/>
            <person name="Obeng N."/>
            <person name="Yang W."/>
            <person name="Obeng O."/>
            <person name="Kissoyan K."/>
            <person name="Pees B."/>
            <person name="Dirksen P."/>
            <person name="Hoppner M."/>
            <person name="Franke A."/>
            <person name="Rosenstiel P."/>
            <person name="Leippe M."/>
            <person name="Dierking K."/>
            <person name="Kaleta C."/>
            <person name="Schulenburg H."/>
        </authorList>
    </citation>
    <scope>NUCLEOTIDE SEQUENCE [LARGE SCALE GENOMIC DNA]</scope>
    <source>
        <strain evidence="3 6">MYb25</strain>
        <strain evidence="4 5">MYb44</strain>
    </source>
</reference>
<name>A0A2S9D053_CHRCI</name>
<evidence type="ECO:0000313" key="3">
    <source>
        <dbReference type="EMBL" id="PRB86148.1"/>
    </source>
</evidence>
<evidence type="ECO:0000313" key="4">
    <source>
        <dbReference type="EMBL" id="PRB91901.1"/>
    </source>
</evidence>
<feature type="domain" description="Sialate O-acetylesterase" evidence="2">
    <location>
        <begin position="3"/>
        <end position="224"/>
    </location>
</feature>
<gene>
    <name evidence="3" type="ORF">CQ022_07830</name>
    <name evidence="4" type="ORF">CQ033_01500</name>
</gene>
<dbReference type="Pfam" id="PF03629">
    <property type="entry name" value="SASA"/>
    <property type="match status" value="1"/>
</dbReference>
<keyword evidence="5" id="KW-1185">Reference proteome</keyword>
<accession>A0A2S9D053</accession>